<proteinExistence type="inferred from homology"/>
<feature type="domain" description="Methyl-accepting transducer" evidence="5">
    <location>
        <begin position="45"/>
        <end position="228"/>
    </location>
</feature>
<dbReference type="OrthoDB" id="5292315at2"/>
<name>A0A0D7F375_RHOPL</name>
<comment type="similarity">
    <text evidence="2">Belongs to the methyl-accepting chemotaxis (MCP) protein family.</text>
</comment>
<dbReference type="SMART" id="SM00283">
    <property type="entry name" value="MA"/>
    <property type="match status" value="1"/>
</dbReference>
<feature type="region of interest" description="Disordered" evidence="4">
    <location>
        <begin position="356"/>
        <end position="376"/>
    </location>
</feature>
<dbReference type="PANTHER" id="PTHR32089">
    <property type="entry name" value="METHYL-ACCEPTING CHEMOTAXIS PROTEIN MCPB"/>
    <property type="match status" value="1"/>
</dbReference>
<dbReference type="PANTHER" id="PTHR32089:SF112">
    <property type="entry name" value="LYSOZYME-LIKE PROTEIN-RELATED"/>
    <property type="match status" value="1"/>
</dbReference>
<evidence type="ECO:0000256" key="2">
    <source>
        <dbReference type="ARBA" id="ARBA00029447"/>
    </source>
</evidence>
<keyword evidence="1 3" id="KW-0807">Transducer</keyword>
<dbReference type="GO" id="GO:0004888">
    <property type="term" value="F:transmembrane signaling receptor activity"/>
    <property type="evidence" value="ECO:0007669"/>
    <property type="project" value="InterPro"/>
</dbReference>
<dbReference type="PATRIC" id="fig|1076.23.peg.6300"/>
<dbReference type="Gene3D" id="1.10.287.950">
    <property type="entry name" value="Methyl-accepting chemotaxis protein"/>
    <property type="match status" value="1"/>
</dbReference>
<reference evidence="6 7" key="1">
    <citation type="submission" date="2014-11" db="EMBL/GenBank/DDBJ databases">
        <title>Genomics and ecophysiology of heterotrophic nitrogen fixing bacteria isolated from estuarine surface water.</title>
        <authorList>
            <person name="Bentzon-Tilia M."/>
            <person name="Severin I."/>
            <person name="Hansen L.H."/>
            <person name="Riemann L."/>
        </authorList>
    </citation>
    <scope>NUCLEOTIDE SEQUENCE [LARGE SCALE GENOMIC DNA]</scope>
    <source>
        <strain evidence="6 7">BAL398</strain>
    </source>
</reference>
<dbReference type="InterPro" id="IPR004090">
    <property type="entry name" value="Chemotax_Me-accpt_rcpt"/>
</dbReference>
<dbReference type="GO" id="GO:0007165">
    <property type="term" value="P:signal transduction"/>
    <property type="evidence" value="ECO:0007669"/>
    <property type="project" value="UniProtKB-KW"/>
</dbReference>
<protein>
    <submittedName>
        <fullName evidence="6">Chemotaxis protein</fullName>
    </submittedName>
</protein>
<evidence type="ECO:0000256" key="4">
    <source>
        <dbReference type="SAM" id="MobiDB-lite"/>
    </source>
</evidence>
<dbReference type="AlphaFoldDB" id="A0A0D7F375"/>
<evidence type="ECO:0000256" key="1">
    <source>
        <dbReference type="ARBA" id="ARBA00023224"/>
    </source>
</evidence>
<dbReference type="GO" id="GO:0006935">
    <property type="term" value="P:chemotaxis"/>
    <property type="evidence" value="ECO:0007669"/>
    <property type="project" value="InterPro"/>
</dbReference>
<dbReference type="InterPro" id="IPR004089">
    <property type="entry name" value="MCPsignal_dom"/>
</dbReference>
<dbReference type="PRINTS" id="PR00260">
    <property type="entry name" value="CHEMTRNSDUCR"/>
</dbReference>
<dbReference type="SUPFAM" id="SSF58104">
    <property type="entry name" value="Methyl-accepting chemotaxis protein (MCP) signaling domain"/>
    <property type="match status" value="1"/>
</dbReference>
<accession>A0A0D7F375</accession>
<feature type="region of interest" description="Disordered" evidence="4">
    <location>
        <begin position="1"/>
        <end position="24"/>
    </location>
</feature>
<evidence type="ECO:0000256" key="3">
    <source>
        <dbReference type="PROSITE-ProRule" id="PRU00284"/>
    </source>
</evidence>
<evidence type="ECO:0000259" key="5">
    <source>
        <dbReference type="PROSITE" id="PS50111"/>
    </source>
</evidence>
<gene>
    <name evidence="6" type="ORF">OO17_03755</name>
</gene>
<dbReference type="Pfam" id="PF00015">
    <property type="entry name" value="MCPsignal"/>
    <property type="match status" value="1"/>
</dbReference>
<comment type="caution">
    <text evidence="6">The sequence shown here is derived from an EMBL/GenBank/DDBJ whole genome shotgun (WGS) entry which is preliminary data.</text>
</comment>
<dbReference type="PROSITE" id="PS50111">
    <property type="entry name" value="CHEMOTAXIS_TRANSDUC_2"/>
    <property type="match status" value="1"/>
</dbReference>
<organism evidence="6 7">
    <name type="scientific">Rhodopseudomonas palustris</name>
    <dbReference type="NCBI Taxonomy" id="1076"/>
    <lineage>
        <taxon>Bacteria</taxon>
        <taxon>Pseudomonadati</taxon>
        <taxon>Pseudomonadota</taxon>
        <taxon>Alphaproteobacteria</taxon>
        <taxon>Hyphomicrobiales</taxon>
        <taxon>Nitrobacteraceae</taxon>
        <taxon>Rhodopseudomonas</taxon>
    </lineage>
</organism>
<evidence type="ECO:0000313" key="7">
    <source>
        <dbReference type="Proteomes" id="UP000032515"/>
    </source>
</evidence>
<dbReference type="EMBL" id="JXXE01000070">
    <property type="protein sequence ID" value="KIZ47553.1"/>
    <property type="molecule type" value="Genomic_DNA"/>
</dbReference>
<dbReference type="GO" id="GO:0016020">
    <property type="term" value="C:membrane"/>
    <property type="evidence" value="ECO:0007669"/>
    <property type="project" value="InterPro"/>
</dbReference>
<dbReference type="Proteomes" id="UP000032515">
    <property type="component" value="Unassembled WGS sequence"/>
</dbReference>
<sequence>MLAMKKKRSAPVEMALPPPAAEPCESVATDHDALLRSWMSLAEMQQRIIKVLTAEISQTSGFVETEADQLSQKFQTLAVSAQQQTERVQSLTSLAQVVEFENQNFAVQDIGSLLEQTLTDVVSKILMLSKDSMSMVYALDSLGINVKRVDACMVRLEQINRTTNMLALNARIEAERAGEAGNAFRVVANEVRELSKATDSLAATMNTELKLVREGLTSGQETLRRVATIDMSDNILAKDRLDLLIGALAKRSAQLKTTVDSAISEAEIISGVVDGMVTGIQFQDRTKQRLEHVVETLNVIGEAVEEVKSSTVALVPELSELQPADMEWVRKLLDRYTLSEVRERFIAQVVDGHTSPLPEQSLAESEPAHGGSVELF</sequence>
<evidence type="ECO:0000313" key="6">
    <source>
        <dbReference type="EMBL" id="KIZ47553.1"/>
    </source>
</evidence>